<gene>
    <name evidence="1" type="ORF">MtrunA17_Chr1g0196271</name>
</gene>
<dbReference type="EMBL" id="PSQE01000001">
    <property type="protein sequence ID" value="RHN81181.1"/>
    <property type="molecule type" value="Genomic_DNA"/>
</dbReference>
<reference evidence="2" key="1">
    <citation type="journal article" date="2018" name="Nat. Plants">
        <title>Whole-genome landscape of Medicago truncatula symbiotic genes.</title>
        <authorList>
            <person name="Pecrix Y."/>
            <person name="Staton S.E."/>
            <person name="Sallet E."/>
            <person name="Lelandais-Briere C."/>
            <person name="Moreau S."/>
            <person name="Carrere S."/>
            <person name="Blein T."/>
            <person name="Jardinaud M.F."/>
            <person name="Latrasse D."/>
            <person name="Zouine M."/>
            <person name="Zahm M."/>
            <person name="Kreplak J."/>
            <person name="Mayjonade B."/>
            <person name="Satge C."/>
            <person name="Perez M."/>
            <person name="Cauet S."/>
            <person name="Marande W."/>
            <person name="Chantry-Darmon C."/>
            <person name="Lopez-Roques C."/>
            <person name="Bouchez O."/>
            <person name="Berard A."/>
            <person name="Debelle F."/>
            <person name="Munos S."/>
            <person name="Bendahmane A."/>
            <person name="Berges H."/>
            <person name="Niebel A."/>
            <person name="Buitink J."/>
            <person name="Frugier F."/>
            <person name="Benhamed M."/>
            <person name="Crespi M."/>
            <person name="Gouzy J."/>
            <person name="Gamas P."/>
        </authorList>
    </citation>
    <scope>NUCLEOTIDE SEQUENCE [LARGE SCALE GENOMIC DNA]</scope>
    <source>
        <strain evidence="2">cv. Jemalong A17</strain>
    </source>
</reference>
<evidence type="ECO:0000313" key="2">
    <source>
        <dbReference type="Proteomes" id="UP000265566"/>
    </source>
</evidence>
<organism evidence="1 2">
    <name type="scientific">Medicago truncatula</name>
    <name type="common">Barrel medic</name>
    <name type="synonym">Medicago tribuloides</name>
    <dbReference type="NCBI Taxonomy" id="3880"/>
    <lineage>
        <taxon>Eukaryota</taxon>
        <taxon>Viridiplantae</taxon>
        <taxon>Streptophyta</taxon>
        <taxon>Embryophyta</taxon>
        <taxon>Tracheophyta</taxon>
        <taxon>Spermatophyta</taxon>
        <taxon>Magnoliopsida</taxon>
        <taxon>eudicotyledons</taxon>
        <taxon>Gunneridae</taxon>
        <taxon>Pentapetalae</taxon>
        <taxon>rosids</taxon>
        <taxon>fabids</taxon>
        <taxon>Fabales</taxon>
        <taxon>Fabaceae</taxon>
        <taxon>Papilionoideae</taxon>
        <taxon>50 kb inversion clade</taxon>
        <taxon>NPAAA clade</taxon>
        <taxon>Hologalegina</taxon>
        <taxon>IRL clade</taxon>
        <taxon>Trifolieae</taxon>
        <taxon>Medicago</taxon>
    </lineage>
</organism>
<proteinExistence type="predicted"/>
<name>A0A396JWK5_MEDTR</name>
<dbReference type="AlphaFoldDB" id="A0A396JWK5"/>
<dbReference type="Proteomes" id="UP000265566">
    <property type="component" value="Chromosome 1"/>
</dbReference>
<dbReference type="Gramene" id="rna5187">
    <property type="protein sequence ID" value="RHN81181.1"/>
    <property type="gene ID" value="gene5187"/>
</dbReference>
<sequence length="102" mass="11706">MKPNVVGSTHSDLFYSLPLLPLNTSSARVHRPHAPLVEARRPNVVHRTSACVHSPMLFQTLFYRLTLLRILRRSFLVKTQLLLNDFSTLRDEVVSTVGNQRR</sequence>
<comment type="caution">
    <text evidence="1">The sequence shown here is derived from an EMBL/GenBank/DDBJ whole genome shotgun (WGS) entry which is preliminary data.</text>
</comment>
<evidence type="ECO:0000313" key="1">
    <source>
        <dbReference type="EMBL" id="RHN81181.1"/>
    </source>
</evidence>
<accession>A0A396JWK5</accession>
<protein>
    <submittedName>
        <fullName evidence="1">Uncharacterized protein</fullName>
    </submittedName>
</protein>